<dbReference type="GO" id="GO:0009055">
    <property type="term" value="F:electron transfer activity"/>
    <property type="evidence" value="ECO:0007669"/>
    <property type="project" value="InterPro"/>
</dbReference>
<evidence type="ECO:0000256" key="4">
    <source>
        <dbReference type="ARBA" id="ARBA00022729"/>
    </source>
</evidence>
<dbReference type="AlphaFoldDB" id="A0A2P5ETT2"/>
<dbReference type="GO" id="GO:0098552">
    <property type="term" value="C:side of membrane"/>
    <property type="evidence" value="ECO:0007669"/>
    <property type="project" value="UniProtKB-KW"/>
</dbReference>
<dbReference type="FunFam" id="2.60.40.420:FF:000010">
    <property type="entry name" value="Early nodulin-like protein 1"/>
    <property type="match status" value="1"/>
</dbReference>
<accession>A0A2P5ETT2</accession>
<feature type="compositionally biased region" description="Pro residues" evidence="10">
    <location>
        <begin position="259"/>
        <end position="275"/>
    </location>
</feature>
<evidence type="ECO:0000256" key="11">
    <source>
        <dbReference type="SAM" id="SignalP"/>
    </source>
</evidence>
<sequence length="322" mass="33154">MAFQSFLPCFLLLSSLFSSLTSSSQAYKFYVGGNQGWVSNPSENYNHWAERNRFQVNDTLYFKYKKGSDSVLVVNKNDYDNCNTKNPIQKLEDGESGFKFDRSGPFFFISGKNCEKGQKLIVVVLAVRPPKQSTPSPAISPAPGAHPPVASPPTGSRPTSPFPSPAITPIPGPSSKSPAPAPLSSAPTGSPALAPSSPSPSSHAPTGSPVLPPSPSLTPSSSPSPASHAPAGSPVPSSSSPAEAPSSLSPSPTTSSPPSSEPSPPTLSPAQPTPTPTGTGASPPGSGNQVSPSKSIAVTIIPSRLMVSWFTVLVSVVLLSKN</sequence>
<keyword evidence="5" id="KW-0472">Membrane</keyword>
<evidence type="ECO:0000313" key="13">
    <source>
        <dbReference type="EMBL" id="PON88953.1"/>
    </source>
</evidence>
<dbReference type="CDD" id="cd11019">
    <property type="entry name" value="OsENODL1_like"/>
    <property type="match status" value="1"/>
</dbReference>
<protein>
    <submittedName>
        <fullName evidence="13">Phytocyanin domain containing protein</fullName>
    </submittedName>
</protein>
<feature type="compositionally biased region" description="Low complexity" evidence="10">
    <location>
        <begin position="276"/>
        <end position="287"/>
    </location>
</feature>
<comment type="subcellular location">
    <subcellularLocation>
        <location evidence="1">Cell membrane</location>
        <topology evidence="1">Lipid-anchor</topology>
        <topology evidence="1">GPI-anchor</topology>
    </subcellularLocation>
</comment>
<evidence type="ECO:0000256" key="5">
    <source>
        <dbReference type="ARBA" id="ARBA00023136"/>
    </source>
</evidence>
<feature type="region of interest" description="Disordered" evidence="10">
    <location>
        <begin position="131"/>
        <end position="293"/>
    </location>
</feature>
<dbReference type="OrthoDB" id="2015640at2759"/>
<dbReference type="PANTHER" id="PTHR33021:SF185">
    <property type="entry name" value="EARLY NODULIN-LIKE PROTEIN 3-RELATED"/>
    <property type="match status" value="1"/>
</dbReference>
<dbReference type="InterPro" id="IPR003245">
    <property type="entry name" value="Phytocyanin_dom"/>
</dbReference>
<evidence type="ECO:0000256" key="3">
    <source>
        <dbReference type="ARBA" id="ARBA00022622"/>
    </source>
</evidence>
<gene>
    <name evidence="13" type="ORF">TorRG33x02_151820</name>
</gene>
<feature type="compositionally biased region" description="Pro residues" evidence="10">
    <location>
        <begin position="138"/>
        <end position="151"/>
    </location>
</feature>
<reference evidence="14" key="1">
    <citation type="submission" date="2016-06" db="EMBL/GenBank/DDBJ databases">
        <title>Parallel loss of symbiosis genes in relatives of nitrogen-fixing non-legume Parasponia.</title>
        <authorList>
            <person name="Van Velzen R."/>
            <person name="Holmer R."/>
            <person name="Bu F."/>
            <person name="Rutten L."/>
            <person name="Van Zeijl A."/>
            <person name="Liu W."/>
            <person name="Santuari L."/>
            <person name="Cao Q."/>
            <person name="Sharma T."/>
            <person name="Shen D."/>
            <person name="Roswanjaya Y."/>
            <person name="Wardhani T."/>
            <person name="Kalhor M.S."/>
            <person name="Jansen J."/>
            <person name="Van den Hoogen J."/>
            <person name="Gungor B."/>
            <person name="Hartog M."/>
            <person name="Hontelez J."/>
            <person name="Verver J."/>
            <person name="Yang W.-C."/>
            <person name="Schijlen E."/>
            <person name="Repin R."/>
            <person name="Schilthuizen M."/>
            <person name="Schranz E."/>
            <person name="Heidstra R."/>
            <person name="Miyata K."/>
            <person name="Fedorova E."/>
            <person name="Kohlen W."/>
            <person name="Bisseling T."/>
            <person name="Smit S."/>
            <person name="Geurts R."/>
        </authorList>
    </citation>
    <scope>NUCLEOTIDE SEQUENCE [LARGE SCALE GENOMIC DNA]</scope>
    <source>
        <strain evidence="14">cv. RG33-2</strain>
    </source>
</reference>
<dbReference type="PANTHER" id="PTHR33021">
    <property type="entry name" value="BLUE COPPER PROTEIN"/>
    <property type="match status" value="1"/>
</dbReference>
<evidence type="ECO:0000256" key="6">
    <source>
        <dbReference type="ARBA" id="ARBA00023157"/>
    </source>
</evidence>
<evidence type="ECO:0000259" key="12">
    <source>
        <dbReference type="PROSITE" id="PS51485"/>
    </source>
</evidence>
<keyword evidence="7" id="KW-0325">Glycoprotein</keyword>
<dbReference type="Pfam" id="PF02298">
    <property type="entry name" value="Cu_bind_like"/>
    <property type="match status" value="1"/>
</dbReference>
<dbReference type="EMBL" id="JXTC01000099">
    <property type="protein sequence ID" value="PON88953.1"/>
    <property type="molecule type" value="Genomic_DNA"/>
</dbReference>
<evidence type="ECO:0000256" key="10">
    <source>
        <dbReference type="SAM" id="MobiDB-lite"/>
    </source>
</evidence>
<proteinExistence type="inferred from homology"/>
<evidence type="ECO:0000256" key="2">
    <source>
        <dbReference type="ARBA" id="ARBA00022475"/>
    </source>
</evidence>
<evidence type="ECO:0000313" key="14">
    <source>
        <dbReference type="Proteomes" id="UP000237000"/>
    </source>
</evidence>
<feature type="signal peptide" evidence="11">
    <location>
        <begin position="1"/>
        <end position="26"/>
    </location>
</feature>
<dbReference type="InterPro" id="IPR041846">
    <property type="entry name" value="ENL_dom"/>
</dbReference>
<organism evidence="13 14">
    <name type="scientific">Trema orientale</name>
    <name type="common">Charcoal tree</name>
    <name type="synonym">Celtis orientalis</name>
    <dbReference type="NCBI Taxonomy" id="63057"/>
    <lineage>
        <taxon>Eukaryota</taxon>
        <taxon>Viridiplantae</taxon>
        <taxon>Streptophyta</taxon>
        <taxon>Embryophyta</taxon>
        <taxon>Tracheophyta</taxon>
        <taxon>Spermatophyta</taxon>
        <taxon>Magnoliopsida</taxon>
        <taxon>eudicotyledons</taxon>
        <taxon>Gunneridae</taxon>
        <taxon>Pentapetalae</taxon>
        <taxon>rosids</taxon>
        <taxon>fabids</taxon>
        <taxon>Rosales</taxon>
        <taxon>Cannabaceae</taxon>
        <taxon>Trema</taxon>
    </lineage>
</organism>
<evidence type="ECO:0000256" key="7">
    <source>
        <dbReference type="ARBA" id="ARBA00023180"/>
    </source>
</evidence>
<keyword evidence="14" id="KW-1185">Reference proteome</keyword>
<name>A0A2P5ETT2_TREOI</name>
<evidence type="ECO:0000256" key="9">
    <source>
        <dbReference type="ARBA" id="ARBA00035011"/>
    </source>
</evidence>
<feature type="compositionally biased region" description="Low complexity" evidence="10">
    <location>
        <begin position="217"/>
        <end position="258"/>
    </location>
</feature>
<keyword evidence="3" id="KW-0336">GPI-anchor</keyword>
<keyword evidence="8" id="KW-0449">Lipoprotein</keyword>
<keyword evidence="6" id="KW-1015">Disulfide bond</keyword>
<dbReference type="GO" id="GO:0005886">
    <property type="term" value="C:plasma membrane"/>
    <property type="evidence" value="ECO:0007669"/>
    <property type="project" value="UniProtKB-SubCell"/>
</dbReference>
<feature type="domain" description="Phytocyanin" evidence="12">
    <location>
        <begin position="27"/>
        <end position="126"/>
    </location>
</feature>
<dbReference type="Proteomes" id="UP000237000">
    <property type="component" value="Unassembled WGS sequence"/>
</dbReference>
<feature type="chain" id="PRO_5015190454" evidence="11">
    <location>
        <begin position="27"/>
        <end position="322"/>
    </location>
</feature>
<dbReference type="InParanoid" id="A0A2P5ETT2"/>
<keyword evidence="2" id="KW-1003">Cell membrane</keyword>
<comment type="similarity">
    <text evidence="9">Belongs to the early nodulin-like (ENODL) family.</text>
</comment>
<evidence type="ECO:0000256" key="8">
    <source>
        <dbReference type="ARBA" id="ARBA00023288"/>
    </source>
</evidence>
<keyword evidence="4 11" id="KW-0732">Signal</keyword>
<dbReference type="InterPro" id="IPR039391">
    <property type="entry name" value="Phytocyanin-like"/>
</dbReference>
<comment type="caution">
    <text evidence="13">The sequence shown here is derived from an EMBL/GenBank/DDBJ whole genome shotgun (WGS) entry which is preliminary data.</text>
</comment>
<feature type="compositionally biased region" description="Pro residues" evidence="10">
    <location>
        <begin position="160"/>
        <end position="172"/>
    </location>
</feature>
<dbReference type="PROSITE" id="PS51485">
    <property type="entry name" value="PHYTOCYANIN"/>
    <property type="match status" value="1"/>
</dbReference>
<dbReference type="Gene3D" id="2.60.40.420">
    <property type="entry name" value="Cupredoxins - blue copper proteins"/>
    <property type="match status" value="1"/>
</dbReference>
<dbReference type="SUPFAM" id="SSF49503">
    <property type="entry name" value="Cupredoxins"/>
    <property type="match status" value="1"/>
</dbReference>
<feature type="compositionally biased region" description="Low complexity" evidence="10">
    <location>
        <begin position="173"/>
        <end position="209"/>
    </location>
</feature>
<evidence type="ECO:0000256" key="1">
    <source>
        <dbReference type="ARBA" id="ARBA00004609"/>
    </source>
</evidence>
<dbReference type="STRING" id="63057.A0A2P5ETT2"/>
<dbReference type="InterPro" id="IPR008972">
    <property type="entry name" value="Cupredoxin"/>
</dbReference>